<dbReference type="EMBL" id="JACHGY010000002">
    <property type="protein sequence ID" value="MBB6431746.1"/>
    <property type="molecule type" value="Genomic_DNA"/>
</dbReference>
<dbReference type="SUPFAM" id="SSF46626">
    <property type="entry name" value="Cytochrome c"/>
    <property type="match status" value="2"/>
</dbReference>
<dbReference type="GO" id="GO:0020037">
    <property type="term" value="F:heme binding"/>
    <property type="evidence" value="ECO:0007669"/>
    <property type="project" value="InterPro"/>
</dbReference>
<dbReference type="PANTHER" id="PTHR35008:SF4">
    <property type="entry name" value="BLL4482 PROTEIN"/>
    <property type="match status" value="1"/>
</dbReference>
<dbReference type="Gene3D" id="1.10.760.10">
    <property type="entry name" value="Cytochrome c-like domain"/>
    <property type="match status" value="2"/>
</dbReference>
<dbReference type="InterPro" id="IPR036909">
    <property type="entry name" value="Cyt_c-like_dom_sf"/>
</dbReference>
<sequence length="704" mass="76852">MPITILVICCSLWGCGDSGPSGETMALGQEVYNRPASCVTCHQSIGQGQPPQFPPLRANPSVVSDDTERLIKIVTHGMSGPIEVKGEKYDSVMAGLGNQLSPEEIAAVLTYVRNNWRNEASEITAEEVRAVQAKYPDRKLPWTVAELDGLPADTAQAGGAHEAAEADTSDPIAWGHALYNGAAMCATCHQPNGQGIEGAYPPLAGTPWVTGDHNRLIKIALHGISGEIEVLGKSYSNEMPGQGGLLTDEEMAATLTYVRQAWGNEAAPIYADQVAALRAKYADRHEPWPGPELAAVDNVSPLTNVRFRRIDMSDIPEGLHLNTPEFDALPVIDEGEIESNYFDTTKIAGHHEKDALFAVVFEGELEVPAEDQYHFALEGAGTAVLVVGDEAVVNQPDIKSKWLNKKATKLMSPGTHQVKLYYHQGVGWKNLKASARADSVSRTKWAITPKPTNDMQLSNPNYLLVPERDEPILLRGRFEGLGHLGMAVGHPLRVNYAYDFSRSQLTRAWQGEYLNAAAVWLGRNDKHMGPEGSDALDLTTRQPVAILASLDADWPGPVKVNQSPEGYEFIGHRVVDKLPVFYSKFFDGVLSDRSVPQTGSLTRTLEVNSPEASNTLVALLAEGAKIEDLGQGTYQVDGSYRVVVDASSPLPEIRRQGDRDLLVAPAAWEDVSIDLPSWILSHTELEPQSPGHRATWAWEYQWID</sequence>
<evidence type="ECO:0000256" key="1">
    <source>
        <dbReference type="ARBA" id="ARBA00022617"/>
    </source>
</evidence>
<protein>
    <submittedName>
        <fullName evidence="6">Mono/diheme cytochrome c family protein</fullName>
    </submittedName>
</protein>
<proteinExistence type="predicted"/>
<feature type="domain" description="Cytochrome c" evidence="5">
    <location>
        <begin position="23"/>
        <end position="116"/>
    </location>
</feature>
<dbReference type="InterPro" id="IPR011658">
    <property type="entry name" value="PA14_dom"/>
</dbReference>
<name>A0A7X0LML4_9BACT</name>
<gene>
    <name evidence="6" type="ORF">HNQ40_003629</name>
</gene>
<evidence type="ECO:0000256" key="4">
    <source>
        <dbReference type="PROSITE-ProRule" id="PRU00433"/>
    </source>
</evidence>
<keyword evidence="3 4" id="KW-0408">Iron</keyword>
<dbReference type="GO" id="GO:0046872">
    <property type="term" value="F:metal ion binding"/>
    <property type="evidence" value="ECO:0007669"/>
    <property type="project" value="UniProtKB-KW"/>
</dbReference>
<dbReference type="Proteomes" id="UP000541810">
    <property type="component" value="Unassembled WGS sequence"/>
</dbReference>
<evidence type="ECO:0000313" key="7">
    <source>
        <dbReference type="Proteomes" id="UP000541810"/>
    </source>
</evidence>
<dbReference type="PANTHER" id="PTHR35008">
    <property type="entry name" value="BLL4482 PROTEIN-RELATED"/>
    <property type="match status" value="1"/>
</dbReference>
<organism evidence="6 7">
    <name type="scientific">Algisphaera agarilytica</name>
    <dbReference type="NCBI Taxonomy" id="1385975"/>
    <lineage>
        <taxon>Bacteria</taxon>
        <taxon>Pseudomonadati</taxon>
        <taxon>Planctomycetota</taxon>
        <taxon>Phycisphaerae</taxon>
        <taxon>Phycisphaerales</taxon>
        <taxon>Phycisphaeraceae</taxon>
        <taxon>Algisphaera</taxon>
    </lineage>
</organism>
<comment type="caution">
    <text evidence="6">The sequence shown here is derived from an EMBL/GenBank/DDBJ whole genome shotgun (WGS) entry which is preliminary data.</text>
</comment>
<evidence type="ECO:0000259" key="5">
    <source>
        <dbReference type="PROSITE" id="PS51007"/>
    </source>
</evidence>
<evidence type="ECO:0000256" key="2">
    <source>
        <dbReference type="ARBA" id="ARBA00022723"/>
    </source>
</evidence>
<dbReference type="InterPro" id="IPR009056">
    <property type="entry name" value="Cyt_c-like_dom"/>
</dbReference>
<keyword evidence="1 4" id="KW-0349">Heme</keyword>
<dbReference type="Pfam" id="PF00034">
    <property type="entry name" value="Cytochrom_C"/>
    <property type="match status" value="2"/>
</dbReference>
<reference evidence="6 7" key="1">
    <citation type="submission" date="2020-08" db="EMBL/GenBank/DDBJ databases">
        <title>Genomic Encyclopedia of Type Strains, Phase IV (KMG-IV): sequencing the most valuable type-strain genomes for metagenomic binning, comparative biology and taxonomic classification.</title>
        <authorList>
            <person name="Goeker M."/>
        </authorList>
    </citation>
    <scope>NUCLEOTIDE SEQUENCE [LARGE SCALE GENOMIC DNA]</scope>
    <source>
        <strain evidence="6 7">DSM 103725</strain>
    </source>
</reference>
<dbReference type="GO" id="GO:0009055">
    <property type="term" value="F:electron transfer activity"/>
    <property type="evidence" value="ECO:0007669"/>
    <property type="project" value="InterPro"/>
</dbReference>
<feature type="domain" description="Cytochrome c" evidence="5">
    <location>
        <begin position="170"/>
        <end position="262"/>
    </location>
</feature>
<keyword evidence="2 4" id="KW-0479">Metal-binding</keyword>
<keyword evidence="7" id="KW-1185">Reference proteome</keyword>
<accession>A0A7X0LML4</accession>
<dbReference type="Pfam" id="PF07691">
    <property type="entry name" value="PA14"/>
    <property type="match status" value="1"/>
</dbReference>
<dbReference type="PROSITE" id="PS51007">
    <property type="entry name" value="CYTC"/>
    <property type="match status" value="2"/>
</dbReference>
<dbReference type="AlphaFoldDB" id="A0A7X0LML4"/>
<evidence type="ECO:0000313" key="6">
    <source>
        <dbReference type="EMBL" id="MBB6431746.1"/>
    </source>
</evidence>
<evidence type="ECO:0000256" key="3">
    <source>
        <dbReference type="ARBA" id="ARBA00023004"/>
    </source>
</evidence>
<dbReference type="InterPro" id="IPR051459">
    <property type="entry name" value="Cytochrome_c-type_DH"/>
</dbReference>